<sequence length="345" mass="37529">MDVAAGQAKRLVAGLNTSVDDDLRWLPDGSGLLLQQVAGQGVPPTRDATPAGPAIQQTSAAAGVRSLPTYQDLLRNEADARVFEYYAAGQPIIVGVNGQVRPIAAPGIYLKLSVSPDGRYILSERSERPFSYLVPVNHFPRRIEVLDLQGKRVRQIAQLPLVEGLPAGNDAVPPGVRDIVWRHDAPATLVWAQAQDGGDPARDSKVRDAVRMQAAPFTRAPVTLAQLGRRFESIQWGRGDLAILSGGWWKTRRIKQWRIAPDQPQRAPELLWDRCSQDRYTDPGTPATVADGKGRPLLQTSSDGNRLFLLGQGASPTIMQMLAESEQWLKSDVGDPAQAAVPAKH</sequence>
<organism evidence="1 2">
    <name type="scientific">Xanthomonas oryzae</name>
    <dbReference type="NCBI Taxonomy" id="347"/>
    <lineage>
        <taxon>Bacteria</taxon>
        <taxon>Pseudomonadati</taxon>
        <taxon>Pseudomonadota</taxon>
        <taxon>Gammaproteobacteria</taxon>
        <taxon>Lysobacterales</taxon>
        <taxon>Lysobacteraceae</taxon>
        <taxon>Xanthomonas</taxon>
    </lineage>
</organism>
<dbReference type="SUPFAM" id="SSF82171">
    <property type="entry name" value="DPP6 N-terminal domain-like"/>
    <property type="match status" value="1"/>
</dbReference>
<name>A0AAP0ZK61_9XANT</name>
<protein>
    <submittedName>
        <fullName evidence="1">Uncharacterized protein</fullName>
    </submittedName>
</protein>
<gene>
    <name evidence="1" type="ORF">ADT25_12680</name>
</gene>
<dbReference type="AlphaFoldDB" id="A0AAP0ZK61"/>
<reference evidence="1 2" key="2">
    <citation type="submission" date="2015-09" db="EMBL/GenBank/DDBJ databases">
        <title>Draft genome sequence of Xanthomonas oryzae pv. USA str. X11-5A.</title>
        <authorList>
            <person name="Knight B.M."/>
            <person name="Roberts D.P."/>
            <person name="Lin D."/>
            <person name="Hari K."/>
            <person name="Fletcher J."/>
            <person name="Melcher U."/>
            <person name="Blagden T."/>
            <person name="Winegar R.A."/>
        </authorList>
    </citation>
    <scope>NUCLEOTIDE SEQUENCE [LARGE SCALE GENOMIC DNA]</scope>
    <source>
        <strain evidence="1 2">X11-5A</strain>
    </source>
</reference>
<evidence type="ECO:0000313" key="1">
    <source>
        <dbReference type="EMBL" id="KOR43464.1"/>
    </source>
</evidence>
<accession>A0AAP0ZK61</accession>
<comment type="caution">
    <text evidence="1">The sequence shown here is derived from an EMBL/GenBank/DDBJ whole genome shotgun (WGS) entry which is preliminary data.</text>
</comment>
<dbReference type="Proteomes" id="UP000036790">
    <property type="component" value="Unassembled WGS sequence"/>
</dbReference>
<evidence type="ECO:0000313" key="2">
    <source>
        <dbReference type="Proteomes" id="UP000036790"/>
    </source>
</evidence>
<dbReference type="EMBL" id="LHUJ01000224">
    <property type="protein sequence ID" value="KOR43464.1"/>
    <property type="molecule type" value="Genomic_DNA"/>
</dbReference>
<reference evidence="1 2" key="1">
    <citation type="submission" date="2015-07" db="EMBL/GenBank/DDBJ databases">
        <authorList>
            <consortium name="Consortium for Microbial Forensics and Genomics (microFORGE)"/>
            <person name="Knight B.M."/>
            <person name="Roberts D.P."/>
            <person name="Lin D."/>
            <person name="Hari K."/>
            <person name="Fletcher J."/>
            <person name="Melcher U."/>
            <person name="Blagden T."/>
            <person name="Winegar R.A."/>
        </authorList>
    </citation>
    <scope>NUCLEOTIDE SEQUENCE [LARGE SCALE GENOMIC DNA]</scope>
    <source>
        <strain evidence="1 2">X11-5A</strain>
    </source>
</reference>
<proteinExistence type="predicted"/>